<evidence type="ECO:0000256" key="1">
    <source>
        <dbReference type="SAM" id="MobiDB-lite"/>
    </source>
</evidence>
<organism evidence="2 3">
    <name type="scientific">Dendrobium catenatum</name>
    <dbReference type="NCBI Taxonomy" id="906689"/>
    <lineage>
        <taxon>Eukaryota</taxon>
        <taxon>Viridiplantae</taxon>
        <taxon>Streptophyta</taxon>
        <taxon>Embryophyta</taxon>
        <taxon>Tracheophyta</taxon>
        <taxon>Spermatophyta</taxon>
        <taxon>Magnoliopsida</taxon>
        <taxon>Liliopsida</taxon>
        <taxon>Asparagales</taxon>
        <taxon>Orchidaceae</taxon>
        <taxon>Epidendroideae</taxon>
        <taxon>Malaxideae</taxon>
        <taxon>Dendrobiinae</taxon>
        <taxon>Dendrobium</taxon>
    </lineage>
</organism>
<evidence type="ECO:0000313" key="2">
    <source>
        <dbReference type="EMBL" id="PKU79295.1"/>
    </source>
</evidence>
<feature type="region of interest" description="Disordered" evidence="1">
    <location>
        <begin position="56"/>
        <end position="83"/>
    </location>
</feature>
<protein>
    <submittedName>
        <fullName evidence="2">Uncharacterized protein</fullName>
    </submittedName>
</protein>
<reference evidence="2 3" key="1">
    <citation type="journal article" date="2016" name="Sci. Rep.">
        <title>The Dendrobium catenatum Lindl. genome sequence provides insights into polysaccharide synthase, floral development and adaptive evolution.</title>
        <authorList>
            <person name="Zhang G.Q."/>
            <person name="Xu Q."/>
            <person name="Bian C."/>
            <person name="Tsai W.C."/>
            <person name="Yeh C.M."/>
            <person name="Liu K.W."/>
            <person name="Yoshida K."/>
            <person name="Zhang L.S."/>
            <person name="Chang S.B."/>
            <person name="Chen F."/>
            <person name="Shi Y."/>
            <person name="Su Y.Y."/>
            <person name="Zhang Y.Q."/>
            <person name="Chen L.J."/>
            <person name="Yin Y."/>
            <person name="Lin M."/>
            <person name="Huang H."/>
            <person name="Deng H."/>
            <person name="Wang Z.W."/>
            <person name="Zhu S.L."/>
            <person name="Zhao X."/>
            <person name="Deng C."/>
            <person name="Niu S.C."/>
            <person name="Huang J."/>
            <person name="Wang M."/>
            <person name="Liu G.H."/>
            <person name="Yang H.J."/>
            <person name="Xiao X.J."/>
            <person name="Hsiao Y.Y."/>
            <person name="Wu W.L."/>
            <person name="Chen Y.Y."/>
            <person name="Mitsuda N."/>
            <person name="Ohme-Takagi M."/>
            <person name="Luo Y.B."/>
            <person name="Van de Peer Y."/>
            <person name="Liu Z.J."/>
        </authorList>
    </citation>
    <scope>NUCLEOTIDE SEQUENCE [LARGE SCALE GENOMIC DNA]</scope>
    <source>
        <tissue evidence="2">The whole plant</tissue>
    </source>
</reference>
<keyword evidence="3" id="KW-1185">Reference proteome</keyword>
<name>A0A2I0WUF4_9ASPA</name>
<feature type="region of interest" description="Disordered" evidence="1">
    <location>
        <begin position="1"/>
        <end position="23"/>
    </location>
</feature>
<dbReference type="EMBL" id="KZ502442">
    <property type="protein sequence ID" value="PKU79295.1"/>
    <property type="molecule type" value="Genomic_DNA"/>
</dbReference>
<proteinExistence type="predicted"/>
<gene>
    <name evidence="2" type="ORF">MA16_Dca000640</name>
</gene>
<reference evidence="2 3" key="2">
    <citation type="journal article" date="2017" name="Nature">
        <title>The Apostasia genome and the evolution of orchids.</title>
        <authorList>
            <person name="Zhang G.Q."/>
            <person name="Liu K.W."/>
            <person name="Li Z."/>
            <person name="Lohaus R."/>
            <person name="Hsiao Y.Y."/>
            <person name="Niu S.C."/>
            <person name="Wang J.Y."/>
            <person name="Lin Y.C."/>
            <person name="Xu Q."/>
            <person name="Chen L.J."/>
            <person name="Yoshida K."/>
            <person name="Fujiwara S."/>
            <person name="Wang Z.W."/>
            <person name="Zhang Y.Q."/>
            <person name="Mitsuda N."/>
            <person name="Wang M."/>
            <person name="Liu G.H."/>
            <person name="Pecoraro L."/>
            <person name="Huang H.X."/>
            <person name="Xiao X.J."/>
            <person name="Lin M."/>
            <person name="Wu X.Y."/>
            <person name="Wu W.L."/>
            <person name="Chen Y.Y."/>
            <person name="Chang S.B."/>
            <person name="Sakamoto S."/>
            <person name="Ohme-Takagi M."/>
            <person name="Yagi M."/>
            <person name="Zeng S.J."/>
            <person name="Shen C.Y."/>
            <person name="Yeh C.M."/>
            <person name="Luo Y.B."/>
            <person name="Tsai W.C."/>
            <person name="Van de Peer Y."/>
            <person name="Liu Z.J."/>
        </authorList>
    </citation>
    <scope>NUCLEOTIDE SEQUENCE [LARGE SCALE GENOMIC DNA]</scope>
    <source>
        <tissue evidence="2">The whole plant</tissue>
    </source>
</reference>
<accession>A0A2I0WUF4</accession>
<feature type="compositionally biased region" description="Basic and acidic residues" evidence="1">
    <location>
        <begin position="10"/>
        <end position="21"/>
    </location>
</feature>
<dbReference type="Proteomes" id="UP000233837">
    <property type="component" value="Unassembled WGS sequence"/>
</dbReference>
<evidence type="ECO:0000313" key="3">
    <source>
        <dbReference type="Proteomes" id="UP000233837"/>
    </source>
</evidence>
<dbReference type="AlphaFoldDB" id="A0A2I0WUF4"/>
<feature type="region of interest" description="Disordered" evidence="1">
    <location>
        <begin position="106"/>
        <end position="125"/>
    </location>
</feature>
<feature type="compositionally biased region" description="Acidic residues" evidence="1">
    <location>
        <begin position="59"/>
        <end position="68"/>
    </location>
</feature>
<sequence>MSGDLAPASDSDRGVESDLSRPESYLAATSFHAQITENDSVPSQEEIDVEQAAARLEEDVVNDEEAYDLSEPMEASTVEDEDPVEEKSFVSFVMVMKESNTPISIPTSAPARVTPFNTRRPPFDRGEATTMVEKSDYRNGDVELNDNYIVIAGVEIPCINSIEKINSVPCIQAVRRNVNKGWDLKFELSGSTYGSKENGKLVFYGPTATIEEQGIKELDMRPGVISSLLHFTDLKGSDNELVMQWLRKPSIEHFVVELYINNSTLSIRGHGDKEKTTLL</sequence>